<keyword evidence="5 11" id="KW-0479">Metal-binding</keyword>
<keyword evidence="8 11" id="KW-0408">Iron</keyword>
<dbReference type="OMA" id="IKQCARI"/>
<evidence type="ECO:0000256" key="9">
    <source>
        <dbReference type="ARBA" id="ARBA00023033"/>
    </source>
</evidence>
<dbReference type="InterPro" id="IPR002401">
    <property type="entry name" value="Cyt_P450_E_grp-I"/>
</dbReference>
<dbReference type="Gene3D" id="1.10.630.10">
    <property type="entry name" value="Cytochrome P450"/>
    <property type="match status" value="1"/>
</dbReference>
<keyword evidence="3 11" id="KW-0349">Heme</keyword>
<protein>
    <submittedName>
        <fullName evidence="14">Putative cytochrome P450, EF-Hand 1, calcium-binding protein</fullName>
    </submittedName>
</protein>
<dbReference type="GO" id="GO:0005506">
    <property type="term" value="F:iron ion binding"/>
    <property type="evidence" value="ECO:0007669"/>
    <property type="project" value="InterPro"/>
</dbReference>
<accession>A0A2P6SD97</accession>
<dbReference type="InterPro" id="IPR050665">
    <property type="entry name" value="Cytochrome_P450_Monooxygen"/>
</dbReference>
<dbReference type="InterPro" id="IPR036396">
    <property type="entry name" value="Cyt_P450_sf"/>
</dbReference>
<evidence type="ECO:0000256" key="3">
    <source>
        <dbReference type="ARBA" id="ARBA00022617"/>
    </source>
</evidence>
<comment type="caution">
    <text evidence="14">The sequence shown here is derived from an EMBL/GenBank/DDBJ whole genome shotgun (WGS) entry which is preliminary data.</text>
</comment>
<comment type="cofactor">
    <cofactor evidence="11">
        <name>heme</name>
        <dbReference type="ChEBI" id="CHEBI:30413"/>
    </cofactor>
</comment>
<dbReference type="PROSITE" id="PS00018">
    <property type="entry name" value="EF_HAND_1"/>
    <property type="match status" value="1"/>
</dbReference>
<evidence type="ECO:0000256" key="4">
    <source>
        <dbReference type="ARBA" id="ARBA00022692"/>
    </source>
</evidence>
<keyword evidence="10 13" id="KW-0472">Membrane</keyword>
<keyword evidence="9 12" id="KW-0503">Monooxygenase</keyword>
<dbReference type="GO" id="GO:0016705">
    <property type="term" value="F:oxidoreductase activity, acting on paired donors, with incorporation or reduction of molecular oxygen"/>
    <property type="evidence" value="ECO:0007669"/>
    <property type="project" value="InterPro"/>
</dbReference>
<evidence type="ECO:0000256" key="12">
    <source>
        <dbReference type="RuleBase" id="RU000461"/>
    </source>
</evidence>
<comment type="subcellular location">
    <subcellularLocation>
        <location evidence="1">Membrane</location>
        <topology evidence="1">Single-pass membrane protein</topology>
    </subcellularLocation>
</comment>
<evidence type="ECO:0000313" key="14">
    <source>
        <dbReference type="EMBL" id="PRQ56634.1"/>
    </source>
</evidence>
<evidence type="ECO:0000256" key="10">
    <source>
        <dbReference type="ARBA" id="ARBA00023136"/>
    </source>
</evidence>
<comment type="similarity">
    <text evidence="2 12">Belongs to the cytochrome P450 family.</text>
</comment>
<evidence type="ECO:0000256" key="8">
    <source>
        <dbReference type="ARBA" id="ARBA00023004"/>
    </source>
</evidence>
<evidence type="ECO:0000313" key="15">
    <source>
        <dbReference type="Proteomes" id="UP000238479"/>
    </source>
</evidence>
<dbReference type="Proteomes" id="UP000238479">
    <property type="component" value="Chromosome 1"/>
</dbReference>
<dbReference type="InterPro" id="IPR017972">
    <property type="entry name" value="Cyt_P450_CS"/>
</dbReference>
<keyword evidence="6 13" id="KW-1133">Transmembrane helix</keyword>
<evidence type="ECO:0000256" key="13">
    <source>
        <dbReference type="SAM" id="Phobius"/>
    </source>
</evidence>
<dbReference type="STRING" id="74649.A0A2P6SD97"/>
<dbReference type="PRINTS" id="PR00463">
    <property type="entry name" value="EP450I"/>
</dbReference>
<evidence type="ECO:0000256" key="2">
    <source>
        <dbReference type="ARBA" id="ARBA00010617"/>
    </source>
</evidence>
<name>A0A2P6SD97_ROSCH</name>
<dbReference type="InterPro" id="IPR018247">
    <property type="entry name" value="EF_Hand_1_Ca_BS"/>
</dbReference>
<keyword evidence="7 12" id="KW-0560">Oxidoreductase</keyword>
<dbReference type="Pfam" id="PF00067">
    <property type="entry name" value="p450"/>
    <property type="match status" value="1"/>
</dbReference>
<evidence type="ECO:0000256" key="11">
    <source>
        <dbReference type="PIRSR" id="PIRSR602401-1"/>
    </source>
</evidence>
<gene>
    <name evidence="14" type="ORF">RchiOBHm_Chr1g0339431</name>
</gene>
<reference evidence="14 15" key="1">
    <citation type="journal article" date="2018" name="Nat. Genet.">
        <title>The Rosa genome provides new insights in the design of modern roses.</title>
        <authorList>
            <person name="Bendahmane M."/>
        </authorList>
    </citation>
    <scope>NUCLEOTIDE SEQUENCE [LARGE SCALE GENOMIC DNA]</scope>
    <source>
        <strain evidence="15">cv. Old Blush</strain>
    </source>
</reference>
<feature type="binding site" description="axial binding residue" evidence="11">
    <location>
        <position position="466"/>
    </location>
    <ligand>
        <name>heme</name>
        <dbReference type="ChEBI" id="CHEBI:30413"/>
    </ligand>
    <ligandPart>
        <name>Fe</name>
        <dbReference type="ChEBI" id="CHEBI:18248"/>
    </ligandPart>
</feature>
<sequence>MSSLGGLVFSLLSILFLFLLLVLIKIFHKLWWNPTRIQKLMALQGIKGPSYRFIHGNTKEISSMQKEAMSRPKSLSHDIFSHVQPHFYLWSRAYGKNFLQWHGSRAQLVITEPELCKEILNNKDRTFSKTDFPIFMKKLLGDGLVTTEGEKWGRMRKLANSAFHGESLKSLIPATIASAELMLERWKSHEEGKEIEIFEEFRLLTSEVISRTAFGSSYSEGKSIFDMLMKLAFLTFKNAFKARIPIISKIFKTSDDIEAEKLEKGVHDSIIEIVKKREQKAMTMSEEEKSFGSDFLGLLLKAHHDVDGNQRITVDDVVDECKTFYFAGQETTNSLLAWTVFLLALHTDWQKEARKEVLQLFGKQTPNPDGISKLTTMGMIINESLRLYPPVVSIYRKVAREVRLGKLLVPADLEILIPCLALQHEPQFWGQDVELFKPDRFSEGVAKATNNNMATFLPFGMGPRNCVGYNFATTEAKIALAMILQRYTFTLSPCYIHSPFRLLTVRPQHGIQVMLHSL</sequence>
<evidence type="ECO:0000256" key="6">
    <source>
        <dbReference type="ARBA" id="ARBA00022989"/>
    </source>
</evidence>
<dbReference type="Gramene" id="PRQ56634">
    <property type="protein sequence ID" value="PRQ56634"/>
    <property type="gene ID" value="RchiOBHm_Chr1g0339431"/>
</dbReference>
<keyword evidence="15" id="KW-1185">Reference proteome</keyword>
<organism evidence="14 15">
    <name type="scientific">Rosa chinensis</name>
    <name type="common">China rose</name>
    <dbReference type="NCBI Taxonomy" id="74649"/>
    <lineage>
        <taxon>Eukaryota</taxon>
        <taxon>Viridiplantae</taxon>
        <taxon>Streptophyta</taxon>
        <taxon>Embryophyta</taxon>
        <taxon>Tracheophyta</taxon>
        <taxon>Spermatophyta</taxon>
        <taxon>Magnoliopsida</taxon>
        <taxon>eudicotyledons</taxon>
        <taxon>Gunneridae</taxon>
        <taxon>Pentapetalae</taxon>
        <taxon>rosids</taxon>
        <taxon>fabids</taxon>
        <taxon>Rosales</taxon>
        <taxon>Rosaceae</taxon>
        <taxon>Rosoideae</taxon>
        <taxon>Rosoideae incertae sedis</taxon>
        <taxon>Rosa</taxon>
    </lineage>
</organism>
<dbReference type="GO" id="GO:0020037">
    <property type="term" value="F:heme binding"/>
    <property type="evidence" value="ECO:0007669"/>
    <property type="project" value="InterPro"/>
</dbReference>
<keyword evidence="4 13" id="KW-0812">Transmembrane</keyword>
<evidence type="ECO:0000256" key="7">
    <source>
        <dbReference type="ARBA" id="ARBA00023002"/>
    </source>
</evidence>
<evidence type="ECO:0000256" key="5">
    <source>
        <dbReference type="ARBA" id="ARBA00022723"/>
    </source>
</evidence>
<dbReference type="GO" id="GO:0004497">
    <property type="term" value="F:monooxygenase activity"/>
    <property type="evidence" value="ECO:0007669"/>
    <property type="project" value="UniProtKB-KW"/>
</dbReference>
<dbReference type="AlphaFoldDB" id="A0A2P6SD97"/>
<evidence type="ECO:0000256" key="1">
    <source>
        <dbReference type="ARBA" id="ARBA00004167"/>
    </source>
</evidence>
<feature type="transmembrane region" description="Helical" evidence="13">
    <location>
        <begin position="6"/>
        <end position="27"/>
    </location>
</feature>
<dbReference type="PANTHER" id="PTHR24282">
    <property type="entry name" value="CYTOCHROME P450 FAMILY MEMBER"/>
    <property type="match status" value="1"/>
</dbReference>
<dbReference type="EMBL" id="PDCK01000039">
    <property type="protein sequence ID" value="PRQ56634.1"/>
    <property type="molecule type" value="Genomic_DNA"/>
</dbReference>
<dbReference type="PROSITE" id="PS00086">
    <property type="entry name" value="CYTOCHROME_P450"/>
    <property type="match status" value="1"/>
</dbReference>
<dbReference type="GO" id="GO:0016020">
    <property type="term" value="C:membrane"/>
    <property type="evidence" value="ECO:0007669"/>
    <property type="project" value="UniProtKB-SubCell"/>
</dbReference>
<dbReference type="PANTHER" id="PTHR24282:SF20">
    <property type="entry name" value="CYTOCHROME P450 CYP749A22-LIKE"/>
    <property type="match status" value="1"/>
</dbReference>
<dbReference type="PRINTS" id="PR00385">
    <property type="entry name" value="P450"/>
</dbReference>
<dbReference type="InterPro" id="IPR001128">
    <property type="entry name" value="Cyt_P450"/>
</dbReference>
<dbReference type="SUPFAM" id="SSF48264">
    <property type="entry name" value="Cytochrome P450"/>
    <property type="match status" value="1"/>
</dbReference>
<proteinExistence type="inferred from homology"/>
<dbReference type="OrthoDB" id="1470350at2759"/>